<dbReference type="EMBL" id="CP024988">
    <property type="protein sequence ID" value="AWT27026.1"/>
    <property type="molecule type" value="Genomic_DNA"/>
</dbReference>
<evidence type="ECO:0000256" key="1">
    <source>
        <dbReference type="SAM" id="MobiDB-lite"/>
    </source>
</evidence>
<accession>A0A2Z3YQH8</accession>
<proteinExistence type="predicted"/>
<feature type="region of interest" description="Disordered" evidence="1">
    <location>
        <begin position="1"/>
        <end position="40"/>
    </location>
</feature>
<feature type="compositionally biased region" description="Low complexity" evidence="1">
    <location>
        <begin position="135"/>
        <end position="158"/>
    </location>
</feature>
<feature type="compositionally biased region" description="Low complexity" evidence="1">
    <location>
        <begin position="167"/>
        <end position="181"/>
    </location>
</feature>
<dbReference type="RefSeq" id="WP_110482064.1">
    <property type="nucleotide sequence ID" value="NZ_CP024988.1"/>
</dbReference>
<feature type="compositionally biased region" description="Low complexity" evidence="1">
    <location>
        <begin position="193"/>
        <end position="202"/>
    </location>
</feature>
<evidence type="ECO:0000259" key="3">
    <source>
        <dbReference type="Pfam" id="PF13399"/>
    </source>
</evidence>
<name>A0A2Z3YQH8_9CORY</name>
<dbReference type="InterPro" id="IPR027381">
    <property type="entry name" value="LytR/CpsA/Psr_C"/>
</dbReference>
<feature type="compositionally biased region" description="Gly residues" evidence="1">
    <location>
        <begin position="78"/>
        <end position="92"/>
    </location>
</feature>
<evidence type="ECO:0000256" key="2">
    <source>
        <dbReference type="SAM" id="Phobius"/>
    </source>
</evidence>
<feature type="region of interest" description="Disordered" evidence="1">
    <location>
        <begin position="59"/>
        <end position="103"/>
    </location>
</feature>
<feature type="compositionally biased region" description="Pro residues" evidence="1">
    <location>
        <begin position="182"/>
        <end position="192"/>
    </location>
</feature>
<dbReference type="AlphaFoldDB" id="A0A2Z3YQH8"/>
<sequence length="313" mass="30781">MTDHNGPRHARDSDGNPPDSVDRDSSHGDRSYGDHSYDSAHDATYDSAYDYDPAYAYPAAAAGDVPGAPEEPRAGAAGAAGAGAGAAAGTGAGDADAEKSGPPLRGFAMILTAVAVVLILWGAFSLFGNDDGDGDSAAADTSTAGQPAAPAPQSGDPATPAQGTEVPGDSAGAPAPEASAPAPAPGDTPPAPADGAPAGTVPVDKGIAVTVLNNSNVEGGADSRAGQLREDRWTSVATGNLPGATYPASGVYYPGDNPAAEAAARQVAQDLGIAAVEARSDEDNRNFATARTPGGGEVPVSDVVVVLTADQLR</sequence>
<feature type="region of interest" description="Disordered" evidence="1">
    <location>
        <begin position="134"/>
        <end position="202"/>
    </location>
</feature>
<dbReference type="Gene3D" id="3.30.70.2390">
    <property type="match status" value="1"/>
</dbReference>
<dbReference type="KEGG" id="cpre:Csp1_22760"/>
<keyword evidence="2" id="KW-1133">Transmembrane helix</keyword>
<keyword evidence="2" id="KW-0472">Membrane</keyword>
<protein>
    <recommendedName>
        <fullName evidence="3">LytR/CpsA/Psr regulator C-terminal domain-containing protein</fullName>
    </recommendedName>
</protein>
<evidence type="ECO:0000313" key="4">
    <source>
        <dbReference type="EMBL" id="AWT27026.1"/>
    </source>
</evidence>
<feature type="compositionally biased region" description="Low complexity" evidence="1">
    <location>
        <begin position="59"/>
        <end position="77"/>
    </location>
</feature>
<gene>
    <name evidence="4" type="ORF">Csp1_22760</name>
</gene>
<dbReference type="OrthoDB" id="4407093at2"/>
<feature type="transmembrane region" description="Helical" evidence="2">
    <location>
        <begin position="107"/>
        <end position="127"/>
    </location>
</feature>
<dbReference type="Proteomes" id="UP000247696">
    <property type="component" value="Chromosome"/>
</dbReference>
<dbReference type="Pfam" id="PF13399">
    <property type="entry name" value="LytR_C"/>
    <property type="match status" value="1"/>
</dbReference>
<feature type="domain" description="LytR/CpsA/Psr regulator C-terminal" evidence="3">
    <location>
        <begin position="207"/>
        <end position="310"/>
    </location>
</feature>
<keyword evidence="5" id="KW-1185">Reference proteome</keyword>
<reference evidence="5" key="1">
    <citation type="submission" date="2017-11" db="EMBL/GenBank/DDBJ databases">
        <title>Otitis media/interna in a cat caused by the recently described species Corynebacterium provencense.</title>
        <authorList>
            <person name="Kittl S."/>
            <person name="Brodard I."/>
            <person name="Rychener L."/>
            <person name="Jores J."/>
            <person name="Roosje P."/>
            <person name="Gobeli Brawand S."/>
        </authorList>
    </citation>
    <scope>NUCLEOTIDE SEQUENCE [LARGE SCALE GENOMIC DNA]</scope>
    <source>
        <strain evidence="5">17KM38</strain>
    </source>
</reference>
<keyword evidence="2" id="KW-0812">Transmembrane</keyword>
<organism evidence="4 5">
    <name type="scientific">Corynebacterium provencense</name>
    <dbReference type="NCBI Taxonomy" id="1737425"/>
    <lineage>
        <taxon>Bacteria</taxon>
        <taxon>Bacillati</taxon>
        <taxon>Actinomycetota</taxon>
        <taxon>Actinomycetes</taxon>
        <taxon>Mycobacteriales</taxon>
        <taxon>Corynebacteriaceae</taxon>
        <taxon>Corynebacterium</taxon>
    </lineage>
</organism>
<evidence type="ECO:0000313" key="5">
    <source>
        <dbReference type="Proteomes" id="UP000247696"/>
    </source>
</evidence>